<keyword evidence="3" id="KW-0456">Lyase</keyword>
<dbReference type="Gene3D" id="1.25.10.10">
    <property type="entry name" value="Leucine-rich Repeat Variant"/>
    <property type="match status" value="1"/>
</dbReference>
<proteinExistence type="predicted"/>
<evidence type="ECO:0000256" key="2">
    <source>
        <dbReference type="ARBA" id="ARBA00022738"/>
    </source>
</evidence>
<dbReference type="EMBL" id="CP001344">
    <property type="protein sequence ID" value="ACL44060.1"/>
    <property type="molecule type" value="Genomic_DNA"/>
</dbReference>
<gene>
    <name evidence="3" type="ordered locus">Cyan7425_1691</name>
</gene>
<sequence>MLVMSNSIQADQLINAVAAADSAASLVRSVQALAAAQLPEAIPTLIATLGYNNPGAAVAAVTGLVSLGEAAVQPLLDLLDGYNYGARAWAIRALAEIGDPRALPTLLEAVQTDFALSVRRSAAKGLGYLHWHALPPEERSSGQKEAFLALAQVTDDPEWVVRYAVIVGLEALARVSVDQELISLIQEKIVERSLSDPDLTVRTRARLAQ</sequence>
<dbReference type="eggNOG" id="COG1413">
    <property type="taxonomic scope" value="Bacteria"/>
</dbReference>
<organism evidence="3">
    <name type="scientific">Cyanothece sp. (strain PCC 7425 / ATCC 29141)</name>
    <dbReference type="NCBI Taxonomy" id="395961"/>
    <lineage>
        <taxon>Bacteria</taxon>
        <taxon>Bacillati</taxon>
        <taxon>Cyanobacteriota</taxon>
        <taxon>Cyanophyceae</taxon>
        <taxon>Gomontiellales</taxon>
        <taxon>Cyanothecaceae</taxon>
        <taxon>Cyanothece</taxon>
    </lineage>
</organism>
<protein>
    <submittedName>
        <fullName evidence="3">PBS lyase HEAT domain protein repeat-containing protein</fullName>
    </submittedName>
</protein>
<evidence type="ECO:0000313" key="3">
    <source>
        <dbReference type="EMBL" id="ACL44060.1"/>
    </source>
</evidence>
<dbReference type="KEGG" id="cyn:Cyan7425_1691"/>
<keyword evidence="1" id="KW-0042">Antenna complex</keyword>
<dbReference type="InterPro" id="IPR016024">
    <property type="entry name" value="ARM-type_fold"/>
</dbReference>
<dbReference type="GO" id="GO:0030089">
    <property type="term" value="C:phycobilisome"/>
    <property type="evidence" value="ECO:0007669"/>
    <property type="project" value="UniProtKB-KW"/>
</dbReference>
<name>B8HR72_CYAP4</name>
<dbReference type="SMART" id="SM00567">
    <property type="entry name" value="EZ_HEAT"/>
    <property type="match status" value="2"/>
</dbReference>
<dbReference type="STRING" id="395961.Cyan7425_1691"/>
<keyword evidence="2" id="KW-0605">Phycobilisome</keyword>
<dbReference type="PANTHER" id="PTHR12697:SF5">
    <property type="entry name" value="DEOXYHYPUSINE HYDROXYLASE"/>
    <property type="match status" value="1"/>
</dbReference>
<dbReference type="Pfam" id="PF13646">
    <property type="entry name" value="HEAT_2"/>
    <property type="match status" value="1"/>
</dbReference>
<dbReference type="AlphaFoldDB" id="B8HR72"/>
<reference evidence="3" key="1">
    <citation type="submission" date="2009-01" db="EMBL/GenBank/DDBJ databases">
        <title>Complete sequence of chromosome Cyanothece sp. PCC 7425.</title>
        <authorList>
            <consortium name="US DOE Joint Genome Institute"/>
            <person name="Lucas S."/>
            <person name="Copeland A."/>
            <person name="Lapidus A."/>
            <person name="Glavina del Rio T."/>
            <person name="Dalin E."/>
            <person name="Tice H."/>
            <person name="Bruce D."/>
            <person name="Goodwin L."/>
            <person name="Pitluck S."/>
            <person name="Sims D."/>
            <person name="Meineke L."/>
            <person name="Brettin T."/>
            <person name="Detter J.C."/>
            <person name="Han C."/>
            <person name="Larimer F."/>
            <person name="Land M."/>
            <person name="Hauser L."/>
            <person name="Kyrpides N."/>
            <person name="Ovchinnikova G."/>
            <person name="Liberton M."/>
            <person name="Stoeckel J."/>
            <person name="Banerjee A."/>
            <person name="Singh A."/>
            <person name="Page L."/>
            <person name="Sato H."/>
            <person name="Zhao L."/>
            <person name="Sherman L."/>
            <person name="Pakrasi H."/>
            <person name="Richardson P."/>
        </authorList>
    </citation>
    <scope>NUCLEOTIDE SEQUENCE</scope>
    <source>
        <strain evidence="3">PCC 7425</strain>
    </source>
</reference>
<dbReference type="HOGENOM" id="CLU_094955_0_0_3"/>
<dbReference type="GO" id="GO:0016491">
    <property type="term" value="F:oxidoreductase activity"/>
    <property type="evidence" value="ECO:0007669"/>
    <property type="project" value="TreeGrafter"/>
</dbReference>
<dbReference type="GO" id="GO:0016829">
    <property type="term" value="F:lyase activity"/>
    <property type="evidence" value="ECO:0007669"/>
    <property type="project" value="UniProtKB-KW"/>
</dbReference>
<dbReference type="SUPFAM" id="SSF48371">
    <property type="entry name" value="ARM repeat"/>
    <property type="match status" value="1"/>
</dbReference>
<evidence type="ECO:0000256" key="1">
    <source>
        <dbReference type="ARBA" id="ARBA00022549"/>
    </source>
</evidence>
<dbReference type="InterPro" id="IPR011989">
    <property type="entry name" value="ARM-like"/>
</dbReference>
<dbReference type="PANTHER" id="PTHR12697">
    <property type="entry name" value="PBS LYASE HEAT-LIKE PROTEIN"/>
    <property type="match status" value="1"/>
</dbReference>
<dbReference type="InterPro" id="IPR004155">
    <property type="entry name" value="PBS_lyase_HEAT"/>
</dbReference>
<accession>B8HR72</accession>